<dbReference type="Proteomes" id="UP000298493">
    <property type="component" value="Unassembled WGS sequence"/>
</dbReference>
<name>A0A4Z1NSW3_9PEZI</name>
<proteinExistence type="predicted"/>
<comment type="caution">
    <text evidence="1">The sequence shown here is derived from an EMBL/GenBank/DDBJ whole genome shotgun (WGS) entry which is preliminary data.</text>
</comment>
<gene>
    <name evidence="1" type="ORF">E6O75_ATG11490</name>
</gene>
<dbReference type="STRING" id="86259.A0A4Z1NSW3"/>
<organism evidence="1 2">
    <name type="scientific">Venturia nashicola</name>
    <dbReference type="NCBI Taxonomy" id="86259"/>
    <lineage>
        <taxon>Eukaryota</taxon>
        <taxon>Fungi</taxon>
        <taxon>Dikarya</taxon>
        <taxon>Ascomycota</taxon>
        <taxon>Pezizomycotina</taxon>
        <taxon>Dothideomycetes</taxon>
        <taxon>Pleosporomycetidae</taxon>
        <taxon>Venturiales</taxon>
        <taxon>Venturiaceae</taxon>
        <taxon>Venturia</taxon>
    </lineage>
</organism>
<reference evidence="1 2" key="1">
    <citation type="submission" date="2019-04" db="EMBL/GenBank/DDBJ databases">
        <title>High contiguity whole genome sequence and gene annotation resource for two Venturia nashicola isolates.</title>
        <authorList>
            <person name="Prokchorchik M."/>
            <person name="Won K."/>
            <person name="Lee Y."/>
            <person name="Choi E.D."/>
            <person name="Segonzac C."/>
            <person name="Sohn K.H."/>
        </authorList>
    </citation>
    <scope>NUCLEOTIDE SEQUENCE [LARGE SCALE GENOMIC DNA]</scope>
    <source>
        <strain evidence="1 2">PRI2</strain>
    </source>
</reference>
<evidence type="ECO:0000313" key="2">
    <source>
        <dbReference type="Proteomes" id="UP000298493"/>
    </source>
</evidence>
<accession>A0A4Z1NSW3</accession>
<dbReference type="EMBL" id="SNSC02000018">
    <property type="protein sequence ID" value="TID16372.1"/>
    <property type="molecule type" value="Genomic_DNA"/>
</dbReference>
<protein>
    <submittedName>
        <fullName evidence="1">Uncharacterized protein</fullName>
    </submittedName>
</protein>
<evidence type="ECO:0000313" key="1">
    <source>
        <dbReference type="EMBL" id="TID16372.1"/>
    </source>
</evidence>
<sequence>MLNSVKDMRKDIKRISTEDETGDTSDDIQGLTIRVENLEERVTRVDRTVCDAMMRVEGAMTVMANKLLAIVSDGLEIPQLRIDVEKILAAFQVGINIGKTLDSTLGTEEQISGYRGLIPDRNFNTIARAQNARLRIEDNKAQLSPLHNVETNQEIAYFPTTPKALSKMSHNLLHGLLQELGSPMPGHSRRTMRDRVRVVIGLNYPIDGNTTLRSEENDEGNGFDGFNTAYEFQNGWDDDFGMNDFAANRFASDQFDL</sequence>
<dbReference type="AlphaFoldDB" id="A0A4Z1NSW3"/>
<keyword evidence="2" id="KW-1185">Reference proteome</keyword>